<dbReference type="EMBL" id="WIOL01000004">
    <property type="protein sequence ID" value="MQT17993.1"/>
    <property type="molecule type" value="Genomic_DNA"/>
</dbReference>
<dbReference type="GO" id="GO:0003899">
    <property type="term" value="F:DNA-directed RNA polymerase activity"/>
    <property type="evidence" value="ECO:0007669"/>
    <property type="project" value="InterPro"/>
</dbReference>
<dbReference type="GO" id="GO:1990077">
    <property type="term" value="C:primosome complex"/>
    <property type="evidence" value="ECO:0007669"/>
    <property type="project" value="UniProtKB-KW"/>
</dbReference>
<name>A0A7C9GQU4_9SPHN</name>
<evidence type="ECO:0000313" key="16">
    <source>
        <dbReference type="Proteomes" id="UP000481327"/>
    </source>
</evidence>
<evidence type="ECO:0000256" key="10">
    <source>
        <dbReference type="ARBA" id="ARBA00022842"/>
    </source>
</evidence>
<dbReference type="OrthoDB" id="7465087at2"/>
<evidence type="ECO:0000256" key="7">
    <source>
        <dbReference type="ARBA" id="ARBA00022723"/>
    </source>
</evidence>
<keyword evidence="9" id="KW-0862">Zinc</keyword>
<dbReference type="GO" id="GO:0000428">
    <property type="term" value="C:DNA-directed RNA polymerase complex"/>
    <property type="evidence" value="ECO:0007669"/>
    <property type="project" value="UniProtKB-KW"/>
</dbReference>
<keyword evidence="6" id="KW-0235">DNA replication</keyword>
<evidence type="ECO:0000256" key="2">
    <source>
        <dbReference type="ARBA" id="ARBA00022478"/>
    </source>
</evidence>
<dbReference type="SUPFAM" id="SSF57783">
    <property type="entry name" value="Zinc beta-ribbon"/>
    <property type="match status" value="1"/>
</dbReference>
<keyword evidence="2" id="KW-0240">DNA-directed RNA polymerase</keyword>
<dbReference type="InterPro" id="IPR006171">
    <property type="entry name" value="TOPRIM_dom"/>
</dbReference>
<keyword evidence="7" id="KW-0479">Metal-binding</keyword>
<comment type="cofactor">
    <cofactor evidence="1">
        <name>Zn(2+)</name>
        <dbReference type="ChEBI" id="CHEBI:29105"/>
    </cofactor>
</comment>
<dbReference type="Gene3D" id="3.40.1360.10">
    <property type="match status" value="1"/>
</dbReference>
<dbReference type="InterPro" id="IPR002694">
    <property type="entry name" value="Znf_CHC2"/>
</dbReference>
<keyword evidence="11" id="KW-0238">DNA-binding</keyword>
<keyword evidence="4" id="KW-0808">Transferase</keyword>
<keyword evidence="16" id="KW-1185">Reference proteome</keyword>
<evidence type="ECO:0000313" key="15">
    <source>
        <dbReference type="EMBL" id="MQT17993.1"/>
    </source>
</evidence>
<dbReference type="SMART" id="SM00493">
    <property type="entry name" value="TOPRIM"/>
    <property type="match status" value="1"/>
</dbReference>
<dbReference type="RefSeq" id="WP_152578448.1">
    <property type="nucleotide sequence ID" value="NZ_JAATJI010000001.1"/>
</dbReference>
<dbReference type="InterPro" id="IPR050219">
    <property type="entry name" value="DnaG_primase"/>
</dbReference>
<dbReference type="CDD" id="cd01029">
    <property type="entry name" value="TOPRIM_primases"/>
    <property type="match status" value="1"/>
</dbReference>
<dbReference type="InterPro" id="IPR034154">
    <property type="entry name" value="TOPRIM_DnaG/twinkle"/>
</dbReference>
<sequence length="319" mass="34405">MSPLQRIDIDALKASVSLADVVGRRVKLRRVGRELVGLCPFHDERTPSFGVNDDKGMFHCFGCGANGDVVRFVMQSEGLSFLDAARWLGAGEWPAVDPVTRQAAVVADSAERLAKIADAKALWASAIGTPSTPAEYYLRHRGIVMQAPWSIRYASTWFWKDYETGECSANRPAMICAVQDVAGQVVGVQRVFIDPHGRGKFPMSNPKRSLGRIIGCALRLGPPATDHVIVCEGPEDGLTLSQCLPAVPVWVAMGTSVMPLLELPDSVRVVTLAGDNNAPGRAAVDAAAAAFTGKGLEVRTMFPDAAFADFNDELRNIRK</sequence>
<feature type="domain" description="Zinc finger CHC2-type" evidence="13">
    <location>
        <begin position="35"/>
        <end position="89"/>
    </location>
</feature>
<evidence type="ECO:0000256" key="8">
    <source>
        <dbReference type="ARBA" id="ARBA00022771"/>
    </source>
</evidence>
<evidence type="ECO:0000256" key="4">
    <source>
        <dbReference type="ARBA" id="ARBA00022679"/>
    </source>
</evidence>
<accession>A0A7C9GQU4</accession>
<evidence type="ECO:0000256" key="6">
    <source>
        <dbReference type="ARBA" id="ARBA00022705"/>
    </source>
</evidence>
<dbReference type="Pfam" id="PF01807">
    <property type="entry name" value="Zn_ribbon_DnaG"/>
    <property type="match status" value="1"/>
</dbReference>
<evidence type="ECO:0000259" key="13">
    <source>
        <dbReference type="SMART" id="SM00400"/>
    </source>
</evidence>
<dbReference type="Proteomes" id="UP000481327">
    <property type="component" value="Unassembled WGS sequence"/>
</dbReference>
<dbReference type="Pfam" id="PF23639">
    <property type="entry name" value="DUF7146"/>
    <property type="match status" value="1"/>
</dbReference>
<organism evidence="15 16">
    <name type="scientific">Sandarakinorhabdus fusca</name>
    <dbReference type="NCBI Taxonomy" id="1439888"/>
    <lineage>
        <taxon>Bacteria</taxon>
        <taxon>Pseudomonadati</taxon>
        <taxon>Pseudomonadota</taxon>
        <taxon>Alphaproteobacteria</taxon>
        <taxon>Sphingomonadales</taxon>
        <taxon>Sphingosinicellaceae</taxon>
        <taxon>Sandarakinorhabdus</taxon>
    </lineage>
</organism>
<comment type="caution">
    <text evidence="15">The sequence shown here is derived from an EMBL/GenBank/DDBJ whole genome shotgun (WGS) entry which is preliminary data.</text>
</comment>
<keyword evidence="10" id="KW-0460">Magnesium</keyword>
<gene>
    <name evidence="15" type="ORF">F3168_12070</name>
</gene>
<evidence type="ECO:0000256" key="12">
    <source>
        <dbReference type="ARBA" id="ARBA00023163"/>
    </source>
</evidence>
<dbReference type="GO" id="GO:0005737">
    <property type="term" value="C:cytoplasm"/>
    <property type="evidence" value="ECO:0007669"/>
    <property type="project" value="TreeGrafter"/>
</dbReference>
<evidence type="ECO:0000256" key="5">
    <source>
        <dbReference type="ARBA" id="ARBA00022695"/>
    </source>
</evidence>
<keyword evidence="5" id="KW-0548">Nucleotidyltransferase</keyword>
<dbReference type="Pfam" id="PF13362">
    <property type="entry name" value="Toprim_3"/>
    <property type="match status" value="1"/>
</dbReference>
<dbReference type="PANTHER" id="PTHR30313:SF2">
    <property type="entry name" value="DNA PRIMASE"/>
    <property type="match status" value="1"/>
</dbReference>
<dbReference type="Gene3D" id="3.90.580.10">
    <property type="entry name" value="Zinc finger, CHC2-type domain"/>
    <property type="match status" value="1"/>
</dbReference>
<dbReference type="SMART" id="SM00400">
    <property type="entry name" value="ZnF_CHCC"/>
    <property type="match status" value="1"/>
</dbReference>
<dbReference type="FunFam" id="3.90.580.10:FF:000001">
    <property type="entry name" value="DNA primase"/>
    <property type="match status" value="1"/>
</dbReference>
<evidence type="ECO:0000256" key="9">
    <source>
        <dbReference type="ARBA" id="ARBA00022833"/>
    </source>
</evidence>
<keyword evidence="12" id="KW-0804">Transcription</keyword>
<reference evidence="15 16" key="1">
    <citation type="submission" date="2019-09" db="EMBL/GenBank/DDBJ databases">
        <title>Polymorphobacter sp. isolated from a lake in China.</title>
        <authorList>
            <person name="Liu Z."/>
        </authorList>
    </citation>
    <scope>NUCLEOTIDE SEQUENCE [LARGE SCALE GENOMIC DNA]</scope>
    <source>
        <strain evidence="15 16">D40P</strain>
    </source>
</reference>
<dbReference type="GO" id="GO:0006269">
    <property type="term" value="P:DNA replication, synthesis of primer"/>
    <property type="evidence" value="ECO:0007669"/>
    <property type="project" value="UniProtKB-KW"/>
</dbReference>
<dbReference type="InterPro" id="IPR036977">
    <property type="entry name" value="DNA_primase_Znf_CHC2"/>
</dbReference>
<protein>
    <submittedName>
        <fullName evidence="15">DNA primase</fullName>
    </submittedName>
</protein>
<dbReference type="GO" id="GO:0003677">
    <property type="term" value="F:DNA binding"/>
    <property type="evidence" value="ECO:0007669"/>
    <property type="project" value="UniProtKB-KW"/>
</dbReference>
<feature type="domain" description="Toprim" evidence="14">
    <location>
        <begin position="226"/>
        <end position="296"/>
    </location>
</feature>
<evidence type="ECO:0000259" key="14">
    <source>
        <dbReference type="SMART" id="SM00493"/>
    </source>
</evidence>
<proteinExistence type="predicted"/>
<dbReference type="AlphaFoldDB" id="A0A7C9GQU4"/>
<keyword evidence="3" id="KW-0639">Primosome</keyword>
<dbReference type="PANTHER" id="PTHR30313">
    <property type="entry name" value="DNA PRIMASE"/>
    <property type="match status" value="1"/>
</dbReference>
<evidence type="ECO:0000256" key="1">
    <source>
        <dbReference type="ARBA" id="ARBA00001947"/>
    </source>
</evidence>
<dbReference type="InterPro" id="IPR055570">
    <property type="entry name" value="DUF7146"/>
</dbReference>
<dbReference type="GO" id="GO:0008270">
    <property type="term" value="F:zinc ion binding"/>
    <property type="evidence" value="ECO:0007669"/>
    <property type="project" value="UniProtKB-KW"/>
</dbReference>
<keyword evidence="8" id="KW-0863">Zinc-finger</keyword>
<evidence type="ECO:0000256" key="3">
    <source>
        <dbReference type="ARBA" id="ARBA00022515"/>
    </source>
</evidence>
<evidence type="ECO:0000256" key="11">
    <source>
        <dbReference type="ARBA" id="ARBA00023125"/>
    </source>
</evidence>